<evidence type="ECO:0000313" key="2">
    <source>
        <dbReference type="EMBL" id="MPM33712.1"/>
    </source>
</evidence>
<feature type="transmembrane region" description="Helical" evidence="1">
    <location>
        <begin position="6"/>
        <end position="27"/>
    </location>
</feature>
<evidence type="ECO:0008006" key="3">
    <source>
        <dbReference type="Google" id="ProtNLM"/>
    </source>
</evidence>
<comment type="caution">
    <text evidence="2">The sequence shown here is derived from an EMBL/GenBank/DDBJ whole genome shotgun (WGS) entry which is preliminary data.</text>
</comment>
<reference evidence="2" key="1">
    <citation type="submission" date="2019-08" db="EMBL/GenBank/DDBJ databases">
        <authorList>
            <person name="Kucharzyk K."/>
            <person name="Murdoch R.W."/>
            <person name="Higgins S."/>
            <person name="Loffler F."/>
        </authorList>
    </citation>
    <scope>NUCLEOTIDE SEQUENCE</scope>
</reference>
<dbReference type="EMBL" id="VSSQ01006739">
    <property type="protein sequence ID" value="MPM33712.1"/>
    <property type="molecule type" value="Genomic_DNA"/>
</dbReference>
<accession>A0A644YZ09</accession>
<organism evidence="2">
    <name type="scientific">bioreactor metagenome</name>
    <dbReference type="NCBI Taxonomy" id="1076179"/>
    <lineage>
        <taxon>unclassified sequences</taxon>
        <taxon>metagenomes</taxon>
        <taxon>ecological metagenomes</taxon>
    </lineage>
</organism>
<keyword evidence="1" id="KW-0812">Transmembrane</keyword>
<dbReference type="AlphaFoldDB" id="A0A644YZ09"/>
<name>A0A644YZ09_9ZZZZ</name>
<gene>
    <name evidence="2" type="ORF">SDC9_80290</name>
</gene>
<proteinExistence type="predicted"/>
<evidence type="ECO:0000256" key="1">
    <source>
        <dbReference type="SAM" id="Phobius"/>
    </source>
</evidence>
<protein>
    <recommendedName>
        <fullName evidence="3">DUF4834 domain-containing protein</fullName>
    </recommendedName>
</protein>
<sequence>MEGFLTFVIFFVAIIWIARRLFPFLLIRWVRKKMGGTVDPFQRATGQSRGERFKEGDVIIESGKSEKKIVDDNIGEYIDFEETKTK</sequence>
<keyword evidence="1" id="KW-0472">Membrane</keyword>
<keyword evidence="1" id="KW-1133">Transmembrane helix</keyword>